<evidence type="ECO:0000313" key="2">
    <source>
        <dbReference type="Proteomes" id="UP000247465"/>
    </source>
</evidence>
<dbReference type="PANTHER" id="PTHR31891">
    <property type="entry name" value="FORMAMIDASE C869.04-RELATED"/>
    <property type="match status" value="1"/>
</dbReference>
<dbReference type="Gene3D" id="3.10.28.20">
    <property type="entry name" value="Acetamidase/Formamidase-like domains"/>
    <property type="match status" value="1"/>
</dbReference>
<accession>A0A2Z4ABY1</accession>
<dbReference type="GO" id="GO:0016811">
    <property type="term" value="F:hydrolase activity, acting on carbon-nitrogen (but not peptide) bonds, in linear amides"/>
    <property type="evidence" value="ECO:0007669"/>
    <property type="project" value="InterPro"/>
</dbReference>
<reference evidence="1 2" key="1">
    <citation type="submission" date="2018-06" db="EMBL/GenBank/DDBJ databases">
        <title>Draft Genome Sequence of a Novel Marine Bacterium Related to the Verrucomicrobia.</title>
        <authorList>
            <person name="Vosseberg J."/>
            <person name="Martijn J."/>
            <person name="Ettema T.J.G."/>
        </authorList>
    </citation>
    <scope>NUCLEOTIDE SEQUENCE [LARGE SCALE GENOMIC DNA]</scope>
    <source>
        <strain evidence="1">TARA_B100001123</strain>
    </source>
</reference>
<dbReference type="Pfam" id="PF03069">
    <property type="entry name" value="FmdA_AmdA"/>
    <property type="match status" value="1"/>
</dbReference>
<dbReference type="Proteomes" id="UP000247465">
    <property type="component" value="Chromosome"/>
</dbReference>
<dbReference type="KEGG" id="mtar:DF168_00749"/>
<organism evidence="1 2">
    <name type="scientific">Candidatus Moanibacter tarae</name>
    <dbReference type="NCBI Taxonomy" id="2200854"/>
    <lineage>
        <taxon>Bacteria</taxon>
        <taxon>Pseudomonadati</taxon>
        <taxon>Verrucomicrobiota</taxon>
        <taxon>Opitutia</taxon>
        <taxon>Puniceicoccales</taxon>
        <taxon>Puniceicoccales incertae sedis</taxon>
        <taxon>Candidatus Moanibacter</taxon>
    </lineage>
</organism>
<evidence type="ECO:0000313" key="1">
    <source>
        <dbReference type="EMBL" id="AWT59559.1"/>
    </source>
</evidence>
<evidence type="ECO:0008006" key="3">
    <source>
        <dbReference type="Google" id="ProtNLM"/>
    </source>
</evidence>
<gene>
    <name evidence="1" type="ORF">DF168_00749</name>
</gene>
<protein>
    <recommendedName>
        <fullName evidence="3">Acetamidase</fullName>
    </recommendedName>
</protein>
<proteinExistence type="predicted"/>
<dbReference type="SUPFAM" id="SSF141130">
    <property type="entry name" value="Acetamidase/Formamidase-like"/>
    <property type="match status" value="1"/>
</dbReference>
<dbReference type="Gene3D" id="2.60.120.580">
    <property type="entry name" value="Acetamidase/Formamidase-like domains"/>
    <property type="match status" value="1"/>
</dbReference>
<name>A0A2Z4ABY1_9BACT</name>
<dbReference type="Gene3D" id="2.40.10.120">
    <property type="match status" value="1"/>
</dbReference>
<dbReference type="EMBL" id="CP029803">
    <property type="protein sequence ID" value="AWT59559.1"/>
    <property type="molecule type" value="Genomic_DNA"/>
</dbReference>
<dbReference type="InterPro" id="IPR004304">
    <property type="entry name" value="FmdA_AmdA"/>
</dbReference>
<sequence length="313" mass="34215">MTHHQFKPDHYHITIGWHEPVLRIANGDSVTTTTVDARGFDYKGEHVTERGNPMTGPFYMLGAEEGDSLAVVFDNLTPNRRSGFTSSRVAPVVTEPGYTPEFQDEDERVDWQIDLKGGYAQPEGEKGILGNLRLPLLPMVGCFGVAPPRGQAISTATSGTYGGNMDYNGFTEGVTVYLPVSAPGALFYLGDGHALQGDGEIVGNGVEISFEITFTTYLKKGMGIGWPRAVNETHIMTFGNARPLDQCMQHATTEMIRWLHDDLGLDNRTVHALLGQAVEYDLGNMYDPAYTMVCKIPKSILGDLGVQISPEQS</sequence>
<dbReference type="AlphaFoldDB" id="A0A2Z4ABY1"/>
<dbReference type="PANTHER" id="PTHR31891:SF1">
    <property type="entry name" value="FORMAMIDASE C869.04-RELATED"/>
    <property type="match status" value="1"/>
</dbReference>